<evidence type="ECO:0000256" key="1">
    <source>
        <dbReference type="ARBA" id="ARBA00022490"/>
    </source>
</evidence>
<dbReference type="Gene3D" id="3.40.50.2030">
    <property type="match status" value="2"/>
</dbReference>
<keyword evidence="5 6" id="KW-0411">Iron-sulfur</keyword>
<dbReference type="PANTHER" id="PTHR30109">
    <property type="entry name" value="HYDROXYLAMINE REDUCTASE"/>
    <property type="match status" value="1"/>
</dbReference>
<feature type="binding site" evidence="6">
    <location>
        <position position="496"/>
    </location>
    <ligand>
        <name>hybrid [4Fe-2O-2S] cluster</name>
        <dbReference type="ChEBI" id="CHEBI:60519"/>
    </ligand>
</feature>
<keyword evidence="4 6" id="KW-0408">Iron</keyword>
<feature type="binding site" evidence="6">
    <location>
        <position position="3"/>
    </location>
    <ligand>
        <name>[4Fe-4S] cluster</name>
        <dbReference type="ChEBI" id="CHEBI:49883"/>
    </ligand>
</feature>
<name>A0A512H9H9_9PROT</name>
<dbReference type="GO" id="GO:0042542">
    <property type="term" value="P:response to hydrogen peroxide"/>
    <property type="evidence" value="ECO:0007669"/>
    <property type="project" value="TreeGrafter"/>
</dbReference>
<evidence type="ECO:0000313" key="8">
    <source>
        <dbReference type="Proteomes" id="UP000321567"/>
    </source>
</evidence>
<keyword evidence="3 6" id="KW-0560">Oxidoreductase</keyword>
<dbReference type="HAMAP" id="MF_00069">
    <property type="entry name" value="Hydroxylam_reduct"/>
    <property type="match status" value="1"/>
</dbReference>
<feature type="binding site" description="via persulfide group" evidence="6">
    <location>
        <position position="406"/>
    </location>
    <ligand>
        <name>hybrid [4Fe-2O-2S] cluster</name>
        <dbReference type="ChEBI" id="CHEBI:60519"/>
    </ligand>
</feature>
<dbReference type="AlphaFoldDB" id="A0A512H9H9"/>
<feature type="modified residue" description="Cysteine persulfide" evidence="6">
    <location>
        <position position="406"/>
    </location>
</feature>
<evidence type="ECO:0000256" key="3">
    <source>
        <dbReference type="ARBA" id="ARBA00023002"/>
    </source>
</evidence>
<feature type="binding site" evidence="6">
    <location>
        <position position="15"/>
    </location>
    <ligand>
        <name>[4Fe-4S] cluster</name>
        <dbReference type="ChEBI" id="CHEBI:49883"/>
    </ligand>
</feature>
<feature type="binding site" evidence="6">
    <location>
        <position position="21"/>
    </location>
    <ligand>
        <name>[4Fe-4S] cluster</name>
        <dbReference type="ChEBI" id="CHEBI:49883"/>
    </ligand>
</feature>
<comment type="catalytic activity">
    <reaction evidence="6">
        <text>A + NH4(+) + H2O = hydroxylamine + AH2 + H(+)</text>
        <dbReference type="Rhea" id="RHEA:22052"/>
        <dbReference type="ChEBI" id="CHEBI:13193"/>
        <dbReference type="ChEBI" id="CHEBI:15377"/>
        <dbReference type="ChEBI" id="CHEBI:15378"/>
        <dbReference type="ChEBI" id="CHEBI:15429"/>
        <dbReference type="ChEBI" id="CHEBI:17499"/>
        <dbReference type="ChEBI" id="CHEBI:28938"/>
        <dbReference type="EC" id="1.7.99.1"/>
    </reaction>
</comment>
<reference evidence="7 8" key="1">
    <citation type="submission" date="2019-07" db="EMBL/GenBank/DDBJ databases">
        <title>Whole genome shotgun sequence of Rhodospirillum oryzae NBRC 107573.</title>
        <authorList>
            <person name="Hosoyama A."/>
            <person name="Uohara A."/>
            <person name="Ohji S."/>
            <person name="Ichikawa N."/>
        </authorList>
    </citation>
    <scope>NUCLEOTIDE SEQUENCE [LARGE SCALE GENOMIC DNA]</scope>
    <source>
        <strain evidence="7 8">NBRC 107573</strain>
    </source>
</reference>
<dbReference type="PIRSF" id="PIRSF000076">
    <property type="entry name" value="HCP"/>
    <property type="match status" value="1"/>
</dbReference>
<dbReference type="SUPFAM" id="SSF56821">
    <property type="entry name" value="Prismane protein-like"/>
    <property type="match status" value="1"/>
</dbReference>
<comment type="subcellular location">
    <subcellularLocation>
        <location evidence="6">Cytoplasm</location>
    </subcellularLocation>
</comment>
<dbReference type="InterPro" id="IPR016100">
    <property type="entry name" value="Prismane_a-bundle"/>
</dbReference>
<comment type="similarity">
    <text evidence="6">Belongs to the HCP family.</text>
</comment>
<gene>
    <name evidence="6 7" type="primary">hcp</name>
    <name evidence="7" type="ORF">ROR02_21710</name>
</gene>
<dbReference type="EMBL" id="BJZO01000058">
    <property type="protein sequence ID" value="GEO82040.1"/>
    <property type="molecule type" value="Genomic_DNA"/>
</dbReference>
<dbReference type="GO" id="GO:0005737">
    <property type="term" value="C:cytoplasm"/>
    <property type="evidence" value="ECO:0007669"/>
    <property type="project" value="UniProtKB-SubCell"/>
</dbReference>
<protein>
    <recommendedName>
        <fullName evidence="6">Hydroxylamine reductase</fullName>
        <ecNumber evidence="6">1.7.99.1</ecNumber>
    </recommendedName>
    <alternativeName>
        <fullName evidence="6">Hybrid-cluster protein</fullName>
        <shortName evidence="6">HCP</shortName>
    </alternativeName>
    <alternativeName>
        <fullName evidence="6">Prismane protein</fullName>
    </alternativeName>
</protein>
<dbReference type="PANTHER" id="PTHR30109:SF0">
    <property type="entry name" value="HYDROXYLAMINE REDUCTASE"/>
    <property type="match status" value="1"/>
</dbReference>
<dbReference type="GO" id="GO:0051539">
    <property type="term" value="F:4 iron, 4 sulfur cluster binding"/>
    <property type="evidence" value="ECO:0007669"/>
    <property type="project" value="UniProtKB-KW"/>
</dbReference>
<dbReference type="Pfam" id="PF03063">
    <property type="entry name" value="Prismane"/>
    <property type="match status" value="1"/>
</dbReference>
<evidence type="ECO:0000256" key="4">
    <source>
        <dbReference type="ARBA" id="ARBA00023004"/>
    </source>
</evidence>
<dbReference type="InterPro" id="IPR016099">
    <property type="entry name" value="Prismane-like_a/b-sand"/>
</dbReference>
<dbReference type="NCBIfam" id="NF003658">
    <property type="entry name" value="PRK05290.1"/>
    <property type="match status" value="1"/>
</dbReference>
<dbReference type="InterPro" id="IPR010048">
    <property type="entry name" value="Hydroxylam_reduct"/>
</dbReference>
<dbReference type="EC" id="1.7.99.1" evidence="6"/>
<evidence type="ECO:0000256" key="5">
    <source>
        <dbReference type="ARBA" id="ARBA00023014"/>
    </source>
</evidence>
<dbReference type="InterPro" id="IPR004137">
    <property type="entry name" value="HCP/CODH"/>
</dbReference>
<dbReference type="GO" id="GO:0004601">
    <property type="term" value="F:peroxidase activity"/>
    <property type="evidence" value="ECO:0007669"/>
    <property type="project" value="TreeGrafter"/>
</dbReference>
<keyword evidence="2 6" id="KW-0479">Metal-binding</keyword>
<sequence length="553" mass="58812">MYCFQCEETSRGTACTARGVCGKTGETAALQDLLLFVVRGMAVFGEALAREGHEDRSHDAFVRRALFATITNVGWDDARFVALVEEALARRDALRARGAAAPGGERAFWDPDALPEAAIWHGPVDAFAAQGERVGVLATTDETVRSLRELLVLGVKGIAAYAEHAAHLGAVDPAVDAFLQRALAATTRVVPVEALIALVMQTGERAVAAMALLDRAHTETYGTPTATQVSVAAGTRPGILVSGHDLRDLFELLEQTQDSGIDVYTHGEMLPAHAYPAFRRYPHLVANYGGSWGQQTTEFEAFNGPILLTTNCLLPPPPGSTYLDRLFTTDVVSYPGAGVVADRAPGGVKDFSAVIARARQCQPPTPLETGFVTTGFAHHQILAVADQVVAALKAGSVTRFVVMAGCDGRHKARDYYTQVAATLPRDAIILTAGCAKYRYNKLDLGTVGGLPRLLDAGQCNDSYSLALVALTLKEALGLDDINDLPISYDIAWYEQKAVAVLLALLHLGVKGIRLGPTLPAFLSPAVLSLLVERFGLKPIGAVDEDVAAMMAGA</sequence>
<feature type="binding site" evidence="6">
    <location>
        <position position="244"/>
    </location>
    <ligand>
        <name>hybrid [4Fe-2O-2S] cluster</name>
        <dbReference type="ChEBI" id="CHEBI:60519"/>
    </ligand>
</feature>
<comment type="function">
    <text evidence="6">Catalyzes the reduction of hydroxylamine to form NH(3) and H(2)O.</text>
</comment>
<comment type="cofactor">
    <cofactor evidence="6">
        <name>[4Fe-4S] cluster</name>
        <dbReference type="ChEBI" id="CHEBI:49883"/>
    </cofactor>
    <text evidence="6">Binds 1 [4Fe-4S] cluster.</text>
</comment>
<dbReference type="Proteomes" id="UP000321567">
    <property type="component" value="Unassembled WGS sequence"/>
</dbReference>
<feature type="binding site" evidence="6">
    <location>
        <position position="268"/>
    </location>
    <ligand>
        <name>hybrid [4Fe-2O-2S] cluster</name>
        <dbReference type="ChEBI" id="CHEBI:60519"/>
    </ligand>
</feature>
<proteinExistence type="inferred from homology"/>
<dbReference type="OrthoDB" id="9761526at2"/>
<evidence type="ECO:0000256" key="6">
    <source>
        <dbReference type="HAMAP-Rule" id="MF_00069"/>
    </source>
</evidence>
<dbReference type="InterPro" id="IPR011254">
    <property type="entry name" value="Prismane-like_sf"/>
</dbReference>
<organism evidence="7 8">
    <name type="scientific">Pararhodospirillum oryzae</name>
    <dbReference type="NCBI Taxonomy" id="478448"/>
    <lineage>
        <taxon>Bacteria</taxon>
        <taxon>Pseudomonadati</taxon>
        <taxon>Pseudomonadota</taxon>
        <taxon>Alphaproteobacteria</taxon>
        <taxon>Rhodospirillales</taxon>
        <taxon>Rhodospirillaceae</taxon>
        <taxon>Pararhodospirillum</taxon>
    </lineage>
</organism>
<keyword evidence="1 6" id="KW-0963">Cytoplasm</keyword>
<feature type="binding site" evidence="6">
    <location>
        <position position="459"/>
    </location>
    <ligand>
        <name>hybrid [4Fe-2O-2S] cluster</name>
        <dbReference type="ChEBI" id="CHEBI:60519"/>
    </ligand>
</feature>
<evidence type="ECO:0000313" key="7">
    <source>
        <dbReference type="EMBL" id="GEO82040.1"/>
    </source>
</evidence>
<evidence type="ECO:0000256" key="2">
    <source>
        <dbReference type="ARBA" id="ARBA00022723"/>
    </source>
</evidence>
<keyword evidence="8" id="KW-1185">Reference proteome</keyword>
<accession>A0A512H9H9</accession>
<dbReference type="GO" id="GO:0050418">
    <property type="term" value="F:hydroxylamine reductase activity"/>
    <property type="evidence" value="ECO:0007669"/>
    <property type="project" value="UniProtKB-UniRule"/>
</dbReference>
<dbReference type="Gene3D" id="1.20.1270.20">
    <property type="match status" value="2"/>
</dbReference>
<comment type="cofactor">
    <cofactor evidence="6">
        <name>hybrid [4Fe-2O-2S] cluster</name>
        <dbReference type="ChEBI" id="CHEBI:60519"/>
    </cofactor>
    <text evidence="6">Binds 1 hybrid [4Fe-2O-2S] cluster.</text>
</comment>
<feature type="binding site" evidence="6">
    <location>
        <position position="6"/>
    </location>
    <ligand>
        <name>[4Fe-4S] cluster</name>
        <dbReference type="ChEBI" id="CHEBI:49883"/>
    </ligand>
</feature>
<feature type="binding site" evidence="6">
    <location>
        <position position="494"/>
    </location>
    <ligand>
        <name>hybrid [4Fe-2O-2S] cluster</name>
        <dbReference type="ChEBI" id="CHEBI:60519"/>
    </ligand>
</feature>
<dbReference type="RefSeq" id="WP_147164053.1">
    <property type="nucleotide sequence ID" value="NZ_BJZO01000058.1"/>
</dbReference>
<dbReference type="GO" id="GO:0046872">
    <property type="term" value="F:metal ion binding"/>
    <property type="evidence" value="ECO:0007669"/>
    <property type="project" value="UniProtKB-KW"/>
</dbReference>
<feature type="binding site" evidence="6">
    <location>
        <position position="434"/>
    </location>
    <ligand>
        <name>hybrid [4Fe-2O-2S] cluster</name>
        <dbReference type="ChEBI" id="CHEBI:60519"/>
    </ligand>
</feature>
<dbReference type="NCBIfam" id="TIGR01703">
    <property type="entry name" value="hybrid_clust"/>
    <property type="match status" value="1"/>
</dbReference>
<keyword evidence="6" id="KW-0004">4Fe-4S</keyword>
<feature type="binding site" evidence="6">
    <location>
        <position position="312"/>
    </location>
    <ligand>
        <name>hybrid [4Fe-2O-2S] cluster</name>
        <dbReference type="ChEBI" id="CHEBI:60519"/>
    </ligand>
</feature>
<comment type="caution">
    <text evidence="7">The sequence shown here is derived from an EMBL/GenBank/DDBJ whole genome shotgun (WGS) entry which is preliminary data.</text>
</comment>